<accession>A0A5A8CPZ5</accession>
<dbReference type="EMBL" id="VLTN01000014">
    <property type="protein sequence ID" value="KAA0153851.1"/>
    <property type="molecule type" value="Genomic_DNA"/>
</dbReference>
<comment type="caution">
    <text evidence="3">The sequence shown here is derived from an EMBL/GenBank/DDBJ whole genome shotgun (WGS) entry which is preliminary data.</text>
</comment>
<dbReference type="Pfam" id="PF22673">
    <property type="entry name" value="MCP-like_PDC_1"/>
    <property type="match status" value="1"/>
</dbReference>
<gene>
    <name evidence="3" type="ORF">FNF29_02840</name>
</gene>
<evidence type="ECO:0000256" key="2">
    <source>
        <dbReference type="SAM" id="Phobius"/>
    </source>
</evidence>
<keyword evidence="2" id="KW-0812">Transmembrane</keyword>
<feature type="region of interest" description="Disordered" evidence="1">
    <location>
        <begin position="592"/>
        <end position="693"/>
    </location>
</feature>
<keyword evidence="2" id="KW-0472">Membrane</keyword>
<evidence type="ECO:0000256" key="1">
    <source>
        <dbReference type="SAM" id="MobiDB-lite"/>
    </source>
</evidence>
<sequence>MPSGLSGQLQSVRSLPTVASYMLSRIGAVALGVFVLMLLLVIVGVMSFGDAIADVMLEAFRQQLQRHAGSAALELERYVATQLNGVERDVGRFIAAHTEQALGNNDSLVRDPAADDANFPLAPLADDPMYDQARLVRHPRTGVLVREGDLSVHSFHKNYTVGPDAVFVQQQTSTIDLFLPTILRQSPAVAQVYTALRAGGFLRITPGINATALGDIIDARQRPWYISAEKAGTTVHTSPYIDVTGLGWMITMATPVRSFAFNGTVGPIIGVVGVDVTIKQLQQRARLVSVADRNSAHVIAANGFVVASPLFDGDESAAAAYASGDIAALEESPPLAWELLPFLDEALWRRISDPAVVIDGGGFRHEASDRKSYFIARDFVFPPAAGDHLEEGEENTGKGSPRYVVLVAVEERTAMEPFALMVLQQRSAIGNIVGYGIAIMAAAGLITGFIVVRFAWQATHPLKRLVAVSEGIAAATAAAASTTGMRGQSSADVGRLAKAIASLPDEPRGKVATEIEEFVCAFKAMLLGSNQFAARSGGEHELPETNPFFTGEEQALAGTPQSSQTGPEKKLGWELDWQQAMRNAGIPFGDPGLDVVVTPVPDKEPGSPGHREQLSVSAASGDALPWGSRSARSLGTKSSRAQSPPPGRTGSSAEVRARLSAAVAPPSRAASEGDGVASAVPASPAAPGGASPA</sequence>
<feature type="compositionally biased region" description="Low complexity" evidence="1">
    <location>
        <begin position="658"/>
        <end position="693"/>
    </location>
</feature>
<evidence type="ECO:0008006" key="5">
    <source>
        <dbReference type="Google" id="ProtNLM"/>
    </source>
</evidence>
<keyword evidence="4" id="KW-1185">Reference proteome</keyword>
<feature type="transmembrane region" description="Helical" evidence="2">
    <location>
        <begin position="432"/>
        <end position="456"/>
    </location>
</feature>
<dbReference type="AlphaFoldDB" id="A0A5A8CPZ5"/>
<dbReference type="InterPro" id="IPR029151">
    <property type="entry name" value="Sensor-like_sf"/>
</dbReference>
<evidence type="ECO:0000313" key="3">
    <source>
        <dbReference type="EMBL" id="KAA0153851.1"/>
    </source>
</evidence>
<feature type="transmembrane region" description="Helical" evidence="2">
    <location>
        <begin position="26"/>
        <end position="48"/>
    </location>
</feature>
<dbReference type="CDD" id="cd12913">
    <property type="entry name" value="PDC1_MCP_like"/>
    <property type="match status" value="1"/>
</dbReference>
<keyword evidence="2" id="KW-1133">Transmembrane helix</keyword>
<name>A0A5A8CPZ5_CAFRO</name>
<dbReference type="SUPFAM" id="SSF103190">
    <property type="entry name" value="Sensory domain-like"/>
    <property type="match status" value="1"/>
</dbReference>
<protein>
    <recommendedName>
        <fullName evidence="5">Cache domain-containing protein</fullName>
    </recommendedName>
</protein>
<feature type="compositionally biased region" description="Polar residues" evidence="1">
    <location>
        <begin position="630"/>
        <end position="642"/>
    </location>
</feature>
<dbReference type="OMA" id="HELPETN"/>
<proteinExistence type="predicted"/>
<dbReference type="Proteomes" id="UP000323011">
    <property type="component" value="Unassembled WGS sequence"/>
</dbReference>
<feature type="compositionally biased region" description="Basic and acidic residues" evidence="1">
    <location>
        <begin position="601"/>
        <end position="613"/>
    </location>
</feature>
<evidence type="ECO:0000313" key="4">
    <source>
        <dbReference type="Proteomes" id="UP000323011"/>
    </source>
</evidence>
<reference evidence="3 4" key="1">
    <citation type="submission" date="2019-07" db="EMBL/GenBank/DDBJ databases">
        <title>Genomes of Cafeteria roenbergensis.</title>
        <authorList>
            <person name="Fischer M.G."/>
            <person name="Hackl T."/>
            <person name="Roman M."/>
        </authorList>
    </citation>
    <scope>NUCLEOTIDE SEQUENCE [LARGE SCALE GENOMIC DNA]</scope>
    <source>
        <strain evidence="3 4">BVI</strain>
    </source>
</reference>
<organism evidence="3 4">
    <name type="scientific">Cafeteria roenbergensis</name>
    <name type="common">Marine flagellate</name>
    <dbReference type="NCBI Taxonomy" id="33653"/>
    <lineage>
        <taxon>Eukaryota</taxon>
        <taxon>Sar</taxon>
        <taxon>Stramenopiles</taxon>
        <taxon>Bigyra</taxon>
        <taxon>Opalozoa</taxon>
        <taxon>Bicosoecida</taxon>
        <taxon>Cafeteriaceae</taxon>
        <taxon>Cafeteria</taxon>
    </lineage>
</organism>
<dbReference type="Gene3D" id="3.30.450.20">
    <property type="entry name" value="PAS domain"/>
    <property type="match status" value="1"/>
</dbReference>